<keyword evidence="1" id="KW-0255">Endonuclease</keyword>
<gene>
    <name evidence="1" type="ORF">H2C83_06530</name>
</gene>
<proteinExistence type="predicted"/>
<dbReference type="AlphaFoldDB" id="A0A7W1XRL6"/>
<reference evidence="1 2" key="1">
    <citation type="submission" date="2020-07" db="EMBL/GenBank/DDBJ databases">
        <title>Thermoactinomyces phylogeny.</title>
        <authorList>
            <person name="Dunlap C."/>
        </authorList>
    </citation>
    <scope>NUCLEOTIDE SEQUENCE [LARGE SCALE GENOMIC DNA]</scope>
    <source>
        <strain evidence="1 2">AMNI-1</strain>
    </source>
</reference>
<name>A0A7W1XRL6_9BACL</name>
<organism evidence="1 2">
    <name type="scientific">Thermoactinomyces mirandus</name>
    <dbReference type="NCBI Taxonomy" id="2756294"/>
    <lineage>
        <taxon>Bacteria</taxon>
        <taxon>Bacillati</taxon>
        <taxon>Bacillota</taxon>
        <taxon>Bacilli</taxon>
        <taxon>Bacillales</taxon>
        <taxon>Thermoactinomycetaceae</taxon>
        <taxon>Thermoactinomyces</taxon>
    </lineage>
</organism>
<keyword evidence="2" id="KW-1185">Reference proteome</keyword>
<evidence type="ECO:0000313" key="1">
    <source>
        <dbReference type="EMBL" id="MBA4601979.1"/>
    </source>
</evidence>
<protein>
    <submittedName>
        <fullName evidence="1">HNH endonuclease</fullName>
    </submittedName>
</protein>
<dbReference type="Proteomes" id="UP000538292">
    <property type="component" value="Unassembled WGS sequence"/>
</dbReference>
<evidence type="ECO:0000313" key="2">
    <source>
        <dbReference type="Proteomes" id="UP000538292"/>
    </source>
</evidence>
<dbReference type="Pfam" id="PF12639">
    <property type="entry name" value="Colicin-DNase"/>
    <property type="match status" value="1"/>
</dbReference>
<keyword evidence="1" id="KW-0378">Hydrolase</keyword>
<accession>A0A7W1XRL6</accession>
<dbReference type="EMBL" id="JACEOL010000022">
    <property type="protein sequence ID" value="MBA4601979.1"/>
    <property type="molecule type" value="Genomic_DNA"/>
</dbReference>
<dbReference type="GO" id="GO:0004519">
    <property type="term" value="F:endonuclease activity"/>
    <property type="evidence" value="ECO:0007669"/>
    <property type="project" value="UniProtKB-KW"/>
</dbReference>
<comment type="caution">
    <text evidence="1">The sequence shown here is derived from an EMBL/GenBank/DDBJ whole genome shotgun (WGS) entry which is preliminary data.</text>
</comment>
<keyword evidence="1" id="KW-0540">Nuclease</keyword>
<sequence length="91" mass="10434">MNRLLAKKIETNPQLQQEMRLTDRDVAELRRGRNPIGYLWYHHQAFGRMQLVPSSLHRQIGHVGGRDKWGGGNVARISGRVGDDQYPNSIN</sequence>